<feature type="non-terminal residue" evidence="2">
    <location>
        <position position="173"/>
    </location>
</feature>
<protein>
    <submittedName>
        <fullName evidence="2">Uncharacterized protein</fullName>
    </submittedName>
</protein>
<gene>
    <name evidence="2" type="ORF">GSTUAT00000870001</name>
</gene>
<evidence type="ECO:0000256" key="1">
    <source>
        <dbReference type="SAM" id="MobiDB-lite"/>
    </source>
</evidence>
<evidence type="ECO:0000313" key="2">
    <source>
        <dbReference type="EMBL" id="CUS14976.1"/>
    </source>
</evidence>
<name>A0A292Q5B4_9PEZI</name>
<dbReference type="EMBL" id="LN890953">
    <property type="protein sequence ID" value="CUS14976.1"/>
    <property type="molecule type" value="Genomic_DNA"/>
</dbReference>
<proteinExistence type="predicted"/>
<keyword evidence="3" id="KW-1185">Reference proteome</keyword>
<organism evidence="2 3">
    <name type="scientific">Tuber aestivum</name>
    <name type="common">summer truffle</name>
    <dbReference type="NCBI Taxonomy" id="59557"/>
    <lineage>
        <taxon>Eukaryota</taxon>
        <taxon>Fungi</taxon>
        <taxon>Dikarya</taxon>
        <taxon>Ascomycota</taxon>
        <taxon>Pezizomycotina</taxon>
        <taxon>Pezizomycetes</taxon>
        <taxon>Pezizales</taxon>
        <taxon>Tuberaceae</taxon>
        <taxon>Tuber</taxon>
    </lineage>
</organism>
<accession>A0A292Q5B4</accession>
<reference evidence="2" key="1">
    <citation type="submission" date="2015-10" db="EMBL/GenBank/DDBJ databases">
        <authorList>
            <person name="Regsiter A."/>
            <person name="william w."/>
        </authorList>
    </citation>
    <scope>NUCLEOTIDE SEQUENCE</scope>
    <source>
        <strain evidence="2">Montdore</strain>
    </source>
</reference>
<evidence type="ECO:0000313" key="3">
    <source>
        <dbReference type="Proteomes" id="UP001412239"/>
    </source>
</evidence>
<sequence>ASTLIDRKYPHVAALARANIPSAKPSSRLSYTYSCSNLTEHIATQYNPTSRPRRASERSSRNITSLPDPPLSAAFGGFKEGPNTSKGKGKRASRDSAGIATPKHLSIPTHRRSWSGRSNPPTPITTAATAANQLKPARHTPEIRYNTATSDLCCWLAPSATTYPATPTLYLRC</sequence>
<dbReference type="AlphaFoldDB" id="A0A292Q5B4"/>
<feature type="region of interest" description="Disordered" evidence="1">
    <location>
        <begin position="45"/>
        <end position="123"/>
    </location>
</feature>
<dbReference type="Proteomes" id="UP001412239">
    <property type="component" value="Unassembled WGS sequence"/>
</dbReference>